<dbReference type="EMBL" id="JAVBVO010000005">
    <property type="protein sequence ID" value="MDZ5760205.1"/>
    <property type="molecule type" value="Genomic_DNA"/>
</dbReference>
<keyword evidence="6 8" id="KW-1133">Transmembrane helix</keyword>
<evidence type="ECO:0000313" key="10">
    <source>
        <dbReference type="Proteomes" id="UP001290462"/>
    </source>
</evidence>
<evidence type="ECO:0000256" key="1">
    <source>
        <dbReference type="ARBA" id="ARBA00004651"/>
    </source>
</evidence>
<dbReference type="GeneID" id="83606417"/>
<name>A0AAW9JTP0_CARML</name>
<comment type="similarity">
    <text evidence="2">Belongs to the MreD family.</text>
</comment>
<dbReference type="Proteomes" id="UP001290462">
    <property type="component" value="Unassembled WGS sequence"/>
</dbReference>
<dbReference type="Pfam" id="PF04093">
    <property type="entry name" value="MreD"/>
    <property type="match status" value="1"/>
</dbReference>
<keyword evidence="7 8" id="KW-0472">Membrane</keyword>
<feature type="transmembrane region" description="Helical" evidence="8">
    <location>
        <begin position="37"/>
        <end position="56"/>
    </location>
</feature>
<evidence type="ECO:0000256" key="8">
    <source>
        <dbReference type="SAM" id="Phobius"/>
    </source>
</evidence>
<evidence type="ECO:0000313" key="9">
    <source>
        <dbReference type="EMBL" id="MDZ5760205.1"/>
    </source>
</evidence>
<feature type="transmembrane region" description="Helical" evidence="8">
    <location>
        <begin position="105"/>
        <end position="125"/>
    </location>
</feature>
<comment type="caution">
    <text evidence="9">The sequence shown here is derived from an EMBL/GenBank/DDBJ whole genome shotgun (WGS) entry which is preliminary data.</text>
</comment>
<gene>
    <name evidence="9" type="primary">mreD</name>
    <name evidence="9" type="ORF">RAK27_16325</name>
</gene>
<keyword evidence="4 8" id="KW-0812">Transmembrane</keyword>
<dbReference type="NCBIfam" id="TIGR03426">
    <property type="entry name" value="shape_MreD"/>
    <property type="match status" value="1"/>
</dbReference>
<comment type="subcellular location">
    <subcellularLocation>
        <location evidence="1">Cell membrane</location>
        <topology evidence="1">Multi-pass membrane protein</topology>
    </subcellularLocation>
</comment>
<keyword evidence="3" id="KW-1003">Cell membrane</keyword>
<evidence type="ECO:0000256" key="2">
    <source>
        <dbReference type="ARBA" id="ARBA00007776"/>
    </source>
</evidence>
<feature type="transmembrane region" description="Helical" evidence="8">
    <location>
        <begin position="145"/>
        <end position="163"/>
    </location>
</feature>
<evidence type="ECO:0000256" key="6">
    <source>
        <dbReference type="ARBA" id="ARBA00022989"/>
    </source>
</evidence>
<dbReference type="AlphaFoldDB" id="A0AAW9JTP0"/>
<accession>A0AAW9JTP0</accession>
<feature type="transmembrane region" description="Helical" evidence="8">
    <location>
        <begin position="12"/>
        <end position="30"/>
    </location>
</feature>
<dbReference type="GO" id="GO:0005886">
    <property type="term" value="C:plasma membrane"/>
    <property type="evidence" value="ECO:0007669"/>
    <property type="project" value="UniProtKB-SubCell"/>
</dbReference>
<protein>
    <submittedName>
        <fullName evidence="9">Rod shape-determining protein MreD</fullName>
    </submittedName>
</protein>
<sequence>MNMNLKKSFLPPLIIFCFFLIDGVLAALFSKTFYDGNFVLVPRLIVISFVMMSFYLPRNKMLLYAIIFGLLYDSYYSGVLGVYVALFPIIVYITEKLKKVLNPNVLVVGMMLIINLSMVEGALYLFYQVLGQNTMDVNSFLAERLGPTLLLNSAIFIFLYFPLKKTILKLTES</sequence>
<evidence type="ECO:0000256" key="3">
    <source>
        <dbReference type="ARBA" id="ARBA00022475"/>
    </source>
</evidence>
<organism evidence="9 10">
    <name type="scientific">Carnobacterium maltaromaticum</name>
    <name type="common">Carnobacterium piscicola</name>
    <dbReference type="NCBI Taxonomy" id="2751"/>
    <lineage>
        <taxon>Bacteria</taxon>
        <taxon>Bacillati</taxon>
        <taxon>Bacillota</taxon>
        <taxon>Bacilli</taxon>
        <taxon>Lactobacillales</taxon>
        <taxon>Carnobacteriaceae</taxon>
        <taxon>Carnobacterium</taxon>
    </lineage>
</organism>
<keyword evidence="5" id="KW-0133">Cell shape</keyword>
<evidence type="ECO:0000256" key="5">
    <source>
        <dbReference type="ARBA" id="ARBA00022960"/>
    </source>
</evidence>
<proteinExistence type="inferred from homology"/>
<reference evidence="9" key="1">
    <citation type="submission" date="2023-08" db="EMBL/GenBank/DDBJ databases">
        <title>Genomic characterization of piscicolin 126 produced by Carnobacterium maltaromaticum CM22 strain isolated from salmon (Salmo salar).</title>
        <authorList>
            <person name="Gonzalez-Gragera E."/>
            <person name="Garcia-Lopez J.D."/>
            <person name="Teso-Perez C."/>
            <person name="Gimenez-Hernandez I."/>
            <person name="Peralta-Sanchez J.M."/>
            <person name="Valdivia E."/>
            <person name="Montalban-Lopez M."/>
            <person name="Martin-Platero A.M."/>
            <person name="Banos A."/>
            <person name="Martinez-Bueno M."/>
        </authorList>
    </citation>
    <scope>NUCLEOTIDE SEQUENCE</scope>
    <source>
        <strain evidence="9">CM22</strain>
    </source>
</reference>
<feature type="transmembrane region" description="Helical" evidence="8">
    <location>
        <begin position="62"/>
        <end position="93"/>
    </location>
</feature>
<evidence type="ECO:0000256" key="4">
    <source>
        <dbReference type="ARBA" id="ARBA00022692"/>
    </source>
</evidence>
<dbReference type="InterPro" id="IPR007227">
    <property type="entry name" value="Cell_shape_determining_MreD"/>
</dbReference>
<evidence type="ECO:0000256" key="7">
    <source>
        <dbReference type="ARBA" id="ARBA00023136"/>
    </source>
</evidence>
<dbReference type="GO" id="GO:0008360">
    <property type="term" value="P:regulation of cell shape"/>
    <property type="evidence" value="ECO:0007669"/>
    <property type="project" value="UniProtKB-KW"/>
</dbReference>
<dbReference type="RefSeq" id="WP_010050443.1">
    <property type="nucleotide sequence ID" value="NZ_BJOJ01000003.1"/>
</dbReference>